<reference evidence="1" key="1">
    <citation type="submission" date="2022-03" db="EMBL/GenBank/DDBJ databases">
        <title>Draft genome sequence of Aduncisulcus paluster, a free-living microaerophilic Fornicata.</title>
        <authorList>
            <person name="Yuyama I."/>
            <person name="Kume K."/>
            <person name="Tamura T."/>
            <person name="Inagaki Y."/>
            <person name="Hashimoto T."/>
        </authorList>
    </citation>
    <scope>NUCLEOTIDE SEQUENCE</scope>
    <source>
        <strain evidence="1">NY0171</strain>
    </source>
</reference>
<proteinExistence type="predicted"/>
<dbReference type="EMBL" id="BQXS01008704">
    <property type="protein sequence ID" value="GKT30268.1"/>
    <property type="molecule type" value="Genomic_DNA"/>
</dbReference>
<comment type="caution">
    <text evidence="1">The sequence shown here is derived from an EMBL/GenBank/DDBJ whole genome shotgun (WGS) entry which is preliminary data.</text>
</comment>
<feature type="non-terminal residue" evidence="1">
    <location>
        <position position="1"/>
    </location>
</feature>
<gene>
    <name evidence="1" type="ORF">ADUPG1_005456</name>
</gene>
<protein>
    <submittedName>
        <fullName evidence="1">Uncharacterized protein</fullName>
    </submittedName>
</protein>
<evidence type="ECO:0000313" key="1">
    <source>
        <dbReference type="EMBL" id="GKT30268.1"/>
    </source>
</evidence>
<dbReference type="Proteomes" id="UP001057375">
    <property type="component" value="Unassembled WGS sequence"/>
</dbReference>
<evidence type="ECO:0000313" key="2">
    <source>
        <dbReference type="Proteomes" id="UP001057375"/>
    </source>
</evidence>
<sequence length="126" mass="13681">TFTSALVTSLGRFLPSSSAILSTVDKADCFYQALLVAMGYATNIMAHLAPALKARTVLNLYVTGRLSSDEFVHDMLPTTLAHNAHYMQAAKDAGVCIWFLSMADKEVAIYNSPADGMATRVYIGYH</sequence>
<organism evidence="1 2">
    <name type="scientific">Aduncisulcus paluster</name>
    <dbReference type="NCBI Taxonomy" id="2918883"/>
    <lineage>
        <taxon>Eukaryota</taxon>
        <taxon>Metamonada</taxon>
        <taxon>Carpediemonas-like organisms</taxon>
        <taxon>Aduncisulcus</taxon>
    </lineage>
</organism>
<feature type="non-terminal residue" evidence="1">
    <location>
        <position position="126"/>
    </location>
</feature>
<accession>A0ABQ5KFN6</accession>
<keyword evidence="2" id="KW-1185">Reference proteome</keyword>
<name>A0ABQ5KFN6_9EUKA</name>